<keyword evidence="1" id="KW-0812">Transmembrane</keyword>
<gene>
    <name evidence="2" type="ORF">DFP97_10140</name>
</gene>
<name>A0A368W6T9_9BACL</name>
<accession>A0A368W6T9</accession>
<proteinExistence type="predicted"/>
<comment type="caution">
    <text evidence="2">The sequence shown here is derived from an EMBL/GenBank/DDBJ whole genome shotgun (WGS) entry which is preliminary data.</text>
</comment>
<dbReference type="AlphaFoldDB" id="A0A368W6T9"/>
<evidence type="ECO:0000256" key="1">
    <source>
        <dbReference type="SAM" id="Phobius"/>
    </source>
</evidence>
<reference evidence="2 3" key="1">
    <citation type="submission" date="2018-07" db="EMBL/GenBank/DDBJ databases">
        <title>Genomic Encyclopedia of Type Strains, Phase III (KMG-III): the genomes of soil and plant-associated and newly described type strains.</title>
        <authorList>
            <person name="Whitman W."/>
        </authorList>
    </citation>
    <scope>NUCLEOTIDE SEQUENCE [LARGE SCALE GENOMIC DNA]</scope>
    <source>
        <strain evidence="2 3">CECT 7506</strain>
    </source>
</reference>
<keyword evidence="1" id="KW-1133">Transmembrane helix</keyword>
<sequence>MNTIIEADIDPVAALFMMLIWSSAAAAILINTIYAFIFSKKENILNENSNED</sequence>
<dbReference type="RefSeq" id="WP_181873292.1">
    <property type="nucleotide sequence ID" value="NZ_QPJD01000001.1"/>
</dbReference>
<feature type="transmembrane region" description="Helical" evidence="1">
    <location>
        <begin position="12"/>
        <end position="37"/>
    </location>
</feature>
<protein>
    <submittedName>
        <fullName evidence="2">Uncharacterized protein</fullName>
    </submittedName>
</protein>
<dbReference type="EMBL" id="QPJD01000001">
    <property type="protein sequence ID" value="RCW51700.1"/>
    <property type="molecule type" value="Genomic_DNA"/>
</dbReference>
<keyword evidence="1" id="KW-0472">Membrane</keyword>
<organism evidence="2 3">
    <name type="scientific">Paenibacillus prosopidis</name>
    <dbReference type="NCBI Taxonomy" id="630520"/>
    <lineage>
        <taxon>Bacteria</taxon>
        <taxon>Bacillati</taxon>
        <taxon>Bacillota</taxon>
        <taxon>Bacilli</taxon>
        <taxon>Bacillales</taxon>
        <taxon>Paenibacillaceae</taxon>
        <taxon>Paenibacillus</taxon>
    </lineage>
</organism>
<evidence type="ECO:0000313" key="3">
    <source>
        <dbReference type="Proteomes" id="UP000252415"/>
    </source>
</evidence>
<evidence type="ECO:0000313" key="2">
    <source>
        <dbReference type="EMBL" id="RCW51700.1"/>
    </source>
</evidence>
<keyword evidence="3" id="KW-1185">Reference proteome</keyword>
<dbReference type="Proteomes" id="UP000252415">
    <property type="component" value="Unassembled WGS sequence"/>
</dbReference>